<proteinExistence type="predicted"/>
<feature type="domain" description="Cyclic nucleotide-binding" evidence="1">
    <location>
        <begin position="97"/>
        <end position="218"/>
    </location>
</feature>
<dbReference type="InterPro" id="IPR050397">
    <property type="entry name" value="Env_Response_Regulators"/>
</dbReference>
<dbReference type="PANTHER" id="PTHR24567">
    <property type="entry name" value="CRP FAMILY TRANSCRIPTIONAL REGULATORY PROTEIN"/>
    <property type="match status" value="1"/>
</dbReference>
<comment type="caution">
    <text evidence="2">The sequence shown here is derived from an EMBL/GenBank/DDBJ whole genome shotgun (WGS) entry which is preliminary data.</text>
</comment>
<dbReference type="Pfam" id="PF00027">
    <property type="entry name" value="cNMP_binding"/>
    <property type="match status" value="1"/>
</dbReference>
<keyword evidence="3" id="KW-1185">Reference proteome</keyword>
<protein>
    <submittedName>
        <fullName evidence="2">CRP-like cAMP-binding protein</fullName>
    </submittedName>
</protein>
<organism evidence="2 3">
    <name type="scientific">Longispora fulva</name>
    <dbReference type="NCBI Taxonomy" id="619741"/>
    <lineage>
        <taxon>Bacteria</taxon>
        <taxon>Bacillati</taxon>
        <taxon>Actinomycetota</taxon>
        <taxon>Actinomycetes</taxon>
        <taxon>Micromonosporales</taxon>
        <taxon>Micromonosporaceae</taxon>
        <taxon>Longispora</taxon>
    </lineage>
</organism>
<sequence length="471" mass="51440">MTSLMGSGTGVEAEQRQQSLATAAARNLATTTKSVPQMQEITSRWLLRVLPWVQVAGGAYRVNRRLTYAVGDGRVTFVSTGSTVTVVPQELGELALLRGFEDPDVLGALAGRFTQQEYEPGDVIVEFGHVADQVFLIAHGKVNRIGAGEYGSQVVLGMQADGDYFGDESLVEDQGIWEYTVKAATRCTVLALSRAAFEDVAAQSPALRAQVEEYLESASQPQNKHGEAAIAMSAGHSGEAVLPGTFVDYELAPREYELSVAQTVLKVHSRVADLYNEPMNQIEQQLRLTVEALRERQEHEMINNREFGLLHNADLKQRLHTRTGAPTPDDLDELLSRRRNTQFMLAHPSAIAAFGRECTARGIYPTNVPLFDTMVPAWRGVPLLPCNKIPVSDTKTTSIIAMRTGESNQGVIGLHQTGLPDEFEPSLSVRFMGISEQAIISYLVTAYYSVAVLVPDALGILENVEIGRGRA</sequence>
<dbReference type="PROSITE" id="PS50042">
    <property type="entry name" value="CNMP_BINDING_3"/>
    <property type="match status" value="1"/>
</dbReference>
<dbReference type="Proteomes" id="UP000622552">
    <property type="component" value="Unassembled WGS sequence"/>
</dbReference>
<dbReference type="InterPro" id="IPR014710">
    <property type="entry name" value="RmlC-like_jellyroll"/>
</dbReference>
<accession>A0A8J7GS59</accession>
<name>A0A8J7GS59_9ACTN</name>
<dbReference type="InterPro" id="IPR000595">
    <property type="entry name" value="cNMP-bd_dom"/>
</dbReference>
<dbReference type="Gene3D" id="2.60.120.10">
    <property type="entry name" value="Jelly Rolls"/>
    <property type="match status" value="1"/>
</dbReference>
<dbReference type="EMBL" id="JADOUF010000001">
    <property type="protein sequence ID" value="MBG6137248.1"/>
    <property type="molecule type" value="Genomic_DNA"/>
</dbReference>
<dbReference type="GO" id="GO:0005829">
    <property type="term" value="C:cytosol"/>
    <property type="evidence" value="ECO:0007669"/>
    <property type="project" value="TreeGrafter"/>
</dbReference>
<evidence type="ECO:0000313" key="3">
    <source>
        <dbReference type="Proteomes" id="UP000622552"/>
    </source>
</evidence>
<dbReference type="InterPro" id="IPR018490">
    <property type="entry name" value="cNMP-bd_dom_sf"/>
</dbReference>
<evidence type="ECO:0000313" key="2">
    <source>
        <dbReference type="EMBL" id="MBG6137248.1"/>
    </source>
</evidence>
<dbReference type="Pfam" id="PF19307">
    <property type="entry name" value="SrpI-like"/>
    <property type="match status" value="1"/>
</dbReference>
<evidence type="ECO:0000259" key="1">
    <source>
        <dbReference type="PROSITE" id="PS50042"/>
    </source>
</evidence>
<dbReference type="NCBIfam" id="NF041163">
    <property type="entry name" value="encap_f2b"/>
    <property type="match status" value="1"/>
</dbReference>
<dbReference type="InterPro" id="IPR049817">
    <property type="entry name" value="Encap_f2b"/>
</dbReference>
<gene>
    <name evidence="2" type="ORF">IW245_003442</name>
</gene>
<dbReference type="InterPro" id="IPR045641">
    <property type="entry name" value="SrpI-like"/>
</dbReference>
<dbReference type="GO" id="GO:0003700">
    <property type="term" value="F:DNA-binding transcription factor activity"/>
    <property type="evidence" value="ECO:0007669"/>
    <property type="project" value="TreeGrafter"/>
</dbReference>
<dbReference type="CDD" id="cd00038">
    <property type="entry name" value="CAP_ED"/>
    <property type="match status" value="1"/>
</dbReference>
<dbReference type="PANTHER" id="PTHR24567:SF74">
    <property type="entry name" value="HTH-TYPE TRANSCRIPTIONAL REGULATOR ARCR"/>
    <property type="match status" value="1"/>
</dbReference>
<dbReference type="AlphaFoldDB" id="A0A8J7GS59"/>
<reference evidence="2" key="1">
    <citation type="submission" date="2020-11" db="EMBL/GenBank/DDBJ databases">
        <title>Sequencing the genomes of 1000 actinobacteria strains.</title>
        <authorList>
            <person name="Klenk H.-P."/>
        </authorList>
    </citation>
    <scope>NUCLEOTIDE SEQUENCE</scope>
    <source>
        <strain evidence="2">DSM 45356</strain>
    </source>
</reference>
<dbReference type="SUPFAM" id="SSF51206">
    <property type="entry name" value="cAMP-binding domain-like"/>
    <property type="match status" value="1"/>
</dbReference>
<dbReference type="SMART" id="SM00100">
    <property type="entry name" value="cNMP"/>
    <property type="match status" value="1"/>
</dbReference>